<keyword evidence="5" id="KW-1185">Reference proteome</keyword>
<evidence type="ECO:0000313" key="4">
    <source>
        <dbReference type="EMBL" id="MFC7219623.1"/>
    </source>
</evidence>
<dbReference type="SMART" id="SM00824">
    <property type="entry name" value="PKS_TE"/>
    <property type="match status" value="1"/>
</dbReference>
<evidence type="ECO:0000256" key="2">
    <source>
        <dbReference type="ARBA" id="ARBA00022801"/>
    </source>
</evidence>
<dbReference type="InterPro" id="IPR029058">
    <property type="entry name" value="AB_hydrolase_fold"/>
</dbReference>
<dbReference type="SUPFAM" id="SSF53474">
    <property type="entry name" value="alpha/beta-Hydrolases"/>
    <property type="match status" value="1"/>
</dbReference>
<dbReference type="PANTHER" id="PTHR11487:SF0">
    <property type="entry name" value="S-ACYL FATTY ACID SYNTHASE THIOESTERASE, MEDIUM CHAIN"/>
    <property type="match status" value="1"/>
</dbReference>
<dbReference type="InterPro" id="IPR012223">
    <property type="entry name" value="TEII"/>
</dbReference>
<dbReference type="EMBL" id="JBHSZO010000023">
    <property type="protein sequence ID" value="MFC7219623.1"/>
    <property type="molecule type" value="Genomic_DNA"/>
</dbReference>
<comment type="caution">
    <text evidence="4">The sequence shown here is derived from an EMBL/GenBank/DDBJ whole genome shotgun (WGS) entry which is preliminary data.</text>
</comment>
<dbReference type="InterPro" id="IPR001031">
    <property type="entry name" value="Thioesterase"/>
</dbReference>
<comment type="similarity">
    <text evidence="1">Belongs to the thioesterase family.</text>
</comment>
<gene>
    <name evidence="4" type="ORF">ACFQLX_15830</name>
</gene>
<keyword evidence="2" id="KW-0378">Hydrolase</keyword>
<dbReference type="Proteomes" id="UP001596413">
    <property type="component" value="Unassembled WGS sequence"/>
</dbReference>
<evidence type="ECO:0000256" key="1">
    <source>
        <dbReference type="ARBA" id="ARBA00007169"/>
    </source>
</evidence>
<protein>
    <submittedName>
        <fullName evidence="4">Thioesterase II family protein</fullName>
    </submittedName>
</protein>
<evidence type="ECO:0000313" key="5">
    <source>
        <dbReference type="Proteomes" id="UP001596413"/>
    </source>
</evidence>
<name>A0ABW2GFW7_9ACTN</name>
<dbReference type="Gene3D" id="3.40.50.1820">
    <property type="entry name" value="alpha/beta hydrolase"/>
    <property type="match status" value="1"/>
</dbReference>
<accession>A0ABW2GFW7</accession>
<feature type="domain" description="Thioesterase TesA-like" evidence="3">
    <location>
        <begin position="22"/>
        <end position="228"/>
    </location>
</feature>
<reference evidence="5" key="1">
    <citation type="journal article" date="2019" name="Int. J. Syst. Evol. Microbiol.">
        <title>The Global Catalogue of Microorganisms (GCM) 10K type strain sequencing project: providing services to taxonomists for standard genome sequencing and annotation.</title>
        <authorList>
            <consortium name="The Broad Institute Genomics Platform"/>
            <consortium name="The Broad Institute Genome Sequencing Center for Infectious Disease"/>
            <person name="Wu L."/>
            <person name="Ma J."/>
        </authorList>
    </citation>
    <scope>NUCLEOTIDE SEQUENCE [LARGE SCALE GENOMIC DNA]</scope>
    <source>
        <strain evidence="5">CGMCC 1.13681</strain>
    </source>
</reference>
<dbReference type="RefSeq" id="WP_386415543.1">
    <property type="nucleotide sequence ID" value="NZ_JBHSZO010000023.1"/>
</dbReference>
<evidence type="ECO:0000259" key="3">
    <source>
        <dbReference type="SMART" id="SM00824"/>
    </source>
</evidence>
<dbReference type="Pfam" id="PF00975">
    <property type="entry name" value="Thioesterase"/>
    <property type="match status" value="1"/>
</dbReference>
<sequence length="259" mass="28585">MSPTAPWLMEWPATEAAERVLVCCHHAGGGASQFHRWQERLGPRTTVLALQLPGRQNRWGEPPLLAMDEIVAEACEALLPRLDLPFSLFGHSMGGLVAYELARRLGTGHARWPQRLIVSASRPPDRRQVDLDLRRYDDAQVVRRFVDDGTLPPWVVDDTEVQTLLLPPLRGDYAVCHDYRHRPGPPLPCAITVCGGADDDGVGPADLEGWRAYVSAPYERRMFPGGHLFHLDPGSGLLPYLSGLLAADPVGEEPREVVG</sequence>
<proteinExistence type="inferred from homology"/>
<dbReference type="InterPro" id="IPR020802">
    <property type="entry name" value="TesA-like"/>
</dbReference>
<organism evidence="4 5">
    <name type="scientific">Streptomyces polyrhachis</name>
    <dbReference type="NCBI Taxonomy" id="1282885"/>
    <lineage>
        <taxon>Bacteria</taxon>
        <taxon>Bacillati</taxon>
        <taxon>Actinomycetota</taxon>
        <taxon>Actinomycetes</taxon>
        <taxon>Kitasatosporales</taxon>
        <taxon>Streptomycetaceae</taxon>
        <taxon>Streptomyces</taxon>
    </lineage>
</organism>
<dbReference type="PANTHER" id="PTHR11487">
    <property type="entry name" value="THIOESTERASE"/>
    <property type="match status" value="1"/>
</dbReference>